<sequence>MYVEYNSLSLKSYGPAYFKQSMRPRRDDVLVRVEASGICGTDITIYKNFGLDRETLTKPVVMGHEAAGVVVQVGEVVVDVAVGDRVAIEPVFCKRPSQTGFICVGGIAAGDFGDFWIVGDVFLQNVYTADELSDSDSDALPDEDETVGFANLA</sequence>
<proteinExistence type="inferred from homology"/>
<dbReference type="InterPro" id="IPR011032">
    <property type="entry name" value="GroES-like_sf"/>
</dbReference>
<dbReference type="InterPro" id="IPR002328">
    <property type="entry name" value="ADH_Zn_CS"/>
</dbReference>
<evidence type="ECO:0000256" key="3">
    <source>
        <dbReference type="ARBA" id="ARBA00022723"/>
    </source>
</evidence>
<dbReference type="Pfam" id="PF08240">
    <property type="entry name" value="ADH_N"/>
    <property type="match status" value="1"/>
</dbReference>
<keyword evidence="8" id="KW-1185">Reference proteome</keyword>
<feature type="domain" description="Alcohol dehydrogenase-like N-terminal" evidence="6">
    <location>
        <begin position="26"/>
        <end position="95"/>
    </location>
</feature>
<dbReference type="GO" id="GO:0008270">
    <property type="term" value="F:zinc ion binding"/>
    <property type="evidence" value="ECO:0007669"/>
    <property type="project" value="InterPro"/>
</dbReference>
<comment type="cofactor">
    <cofactor evidence="1">
        <name>Zn(2+)</name>
        <dbReference type="ChEBI" id="CHEBI:29105"/>
    </cofactor>
</comment>
<evidence type="ECO:0000313" key="7">
    <source>
        <dbReference type="EMBL" id="SJK97084.1"/>
    </source>
</evidence>
<dbReference type="STRING" id="47428.A0A284QKT0"/>
<evidence type="ECO:0000256" key="1">
    <source>
        <dbReference type="ARBA" id="ARBA00001947"/>
    </source>
</evidence>
<dbReference type="Proteomes" id="UP000219338">
    <property type="component" value="Unassembled WGS sequence"/>
</dbReference>
<protein>
    <recommendedName>
        <fullName evidence="6">Alcohol dehydrogenase-like N-terminal domain-containing protein</fullName>
    </recommendedName>
</protein>
<comment type="similarity">
    <text evidence="2">Belongs to the zinc-containing alcohol dehydrogenase family.</text>
</comment>
<accession>A0A284QKT0</accession>
<dbReference type="EMBL" id="FUEG01000001">
    <property type="protein sequence ID" value="SJK97084.1"/>
    <property type="molecule type" value="Genomic_DNA"/>
</dbReference>
<dbReference type="GO" id="GO:0016491">
    <property type="term" value="F:oxidoreductase activity"/>
    <property type="evidence" value="ECO:0007669"/>
    <property type="project" value="UniProtKB-KW"/>
</dbReference>
<evidence type="ECO:0000256" key="4">
    <source>
        <dbReference type="ARBA" id="ARBA00022833"/>
    </source>
</evidence>
<dbReference type="PROSITE" id="PS00059">
    <property type="entry name" value="ADH_ZINC"/>
    <property type="match status" value="1"/>
</dbReference>
<dbReference type="OrthoDB" id="3268913at2759"/>
<reference evidence="8" key="1">
    <citation type="journal article" date="2017" name="Nat. Ecol. Evol.">
        <title>Genome expansion and lineage-specific genetic innovations in the forest pathogenic fungi Armillaria.</title>
        <authorList>
            <person name="Sipos G."/>
            <person name="Prasanna A.N."/>
            <person name="Walter M.C."/>
            <person name="O'Connor E."/>
            <person name="Balint B."/>
            <person name="Krizsan K."/>
            <person name="Kiss B."/>
            <person name="Hess J."/>
            <person name="Varga T."/>
            <person name="Slot J."/>
            <person name="Riley R."/>
            <person name="Boka B."/>
            <person name="Rigling D."/>
            <person name="Barry K."/>
            <person name="Lee J."/>
            <person name="Mihaltcheva S."/>
            <person name="LaButti K."/>
            <person name="Lipzen A."/>
            <person name="Waldron R."/>
            <person name="Moloney N.M."/>
            <person name="Sperisen C."/>
            <person name="Kredics L."/>
            <person name="Vagvoelgyi C."/>
            <person name="Patrignani A."/>
            <person name="Fitzpatrick D."/>
            <person name="Nagy I."/>
            <person name="Doyle S."/>
            <person name="Anderson J.B."/>
            <person name="Grigoriev I.V."/>
            <person name="Gueldener U."/>
            <person name="Muensterkoetter M."/>
            <person name="Nagy L.G."/>
        </authorList>
    </citation>
    <scope>NUCLEOTIDE SEQUENCE [LARGE SCALE GENOMIC DNA]</scope>
    <source>
        <strain evidence="8">C18/9</strain>
    </source>
</reference>
<evidence type="ECO:0000313" key="8">
    <source>
        <dbReference type="Proteomes" id="UP000219338"/>
    </source>
</evidence>
<organism evidence="7 8">
    <name type="scientific">Armillaria ostoyae</name>
    <name type="common">Armillaria root rot fungus</name>
    <dbReference type="NCBI Taxonomy" id="47428"/>
    <lineage>
        <taxon>Eukaryota</taxon>
        <taxon>Fungi</taxon>
        <taxon>Dikarya</taxon>
        <taxon>Basidiomycota</taxon>
        <taxon>Agaricomycotina</taxon>
        <taxon>Agaricomycetes</taxon>
        <taxon>Agaricomycetidae</taxon>
        <taxon>Agaricales</taxon>
        <taxon>Marasmiineae</taxon>
        <taxon>Physalacriaceae</taxon>
        <taxon>Armillaria</taxon>
    </lineage>
</organism>
<gene>
    <name evidence="7" type="ORF">ARMOST_00334</name>
</gene>
<dbReference type="PANTHER" id="PTHR43161">
    <property type="entry name" value="SORBITOL DEHYDROGENASE"/>
    <property type="match status" value="1"/>
</dbReference>
<dbReference type="AlphaFoldDB" id="A0A284QKT0"/>
<dbReference type="Gene3D" id="3.90.180.10">
    <property type="entry name" value="Medium-chain alcohol dehydrogenases, catalytic domain"/>
    <property type="match status" value="1"/>
</dbReference>
<keyword evidence="5" id="KW-0560">Oxidoreductase</keyword>
<dbReference type="InterPro" id="IPR013154">
    <property type="entry name" value="ADH-like_N"/>
</dbReference>
<dbReference type="SUPFAM" id="SSF50129">
    <property type="entry name" value="GroES-like"/>
    <property type="match status" value="1"/>
</dbReference>
<evidence type="ECO:0000259" key="6">
    <source>
        <dbReference type="Pfam" id="PF08240"/>
    </source>
</evidence>
<keyword evidence="4" id="KW-0862">Zinc</keyword>
<keyword evidence="3" id="KW-0479">Metal-binding</keyword>
<evidence type="ECO:0000256" key="2">
    <source>
        <dbReference type="ARBA" id="ARBA00008072"/>
    </source>
</evidence>
<name>A0A284QKT0_ARMOS</name>
<evidence type="ECO:0000256" key="5">
    <source>
        <dbReference type="ARBA" id="ARBA00023002"/>
    </source>
</evidence>